<accession>A0A9W9R9M7</accession>
<dbReference type="Gene3D" id="2.160.20.20">
    <property type="match status" value="1"/>
</dbReference>
<name>A0A9W9R9M7_9EURO</name>
<dbReference type="InterPro" id="IPR012332">
    <property type="entry name" value="Autotransporter_pectin_lyase_C"/>
</dbReference>
<dbReference type="RefSeq" id="XP_056549568.1">
    <property type="nucleotide sequence ID" value="XM_056705670.1"/>
</dbReference>
<gene>
    <name evidence="1" type="ORF">N7496_012757</name>
</gene>
<dbReference type="GeneID" id="81444849"/>
<organism evidence="1 2">
    <name type="scientific">Penicillium cataractarum</name>
    <dbReference type="NCBI Taxonomy" id="2100454"/>
    <lineage>
        <taxon>Eukaryota</taxon>
        <taxon>Fungi</taxon>
        <taxon>Dikarya</taxon>
        <taxon>Ascomycota</taxon>
        <taxon>Pezizomycotina</taxon>
        <taxon>Eurotiomycetes</taxon>
        <taxon>Eurotiomycetidae</taxon>
        <taxon>Eurotiales</taxon>
        <taxon>Aspergillaceae</taxon>
        <taxon>Penicillium</taxon>
    </lineage>
</organism>
<dbReference type="Proteomes" id="UP001147782">
    <property type="component" value="Unassembled WGS sequence"/>
</dbReference>
<proteinExistence type="predicted"/>
<protein>
    <submittedName>
        <fullName evidence="1">Uncharacterized protein</fullName>
    </submittedName>
</protein>
<evidence type="ECO:0000313" key="2">
    <source>
        <dbReference type="Proteomes" id="UP001147782"/>
    </source>
</evidence>
<dbReference type="AlphaFoldDB" id="A0A9W9R9M7"/>
<dbReference type="OrthoDB" id="10018600at2759"/>
<comment type="caution">
    <text evidence="1">The sequence shown here is derived from an EMBL/GenBank/DDBJ whole genome shotgun (WGS) entry which is preliminary data.</text>
</comment>
<evidence type="ECO:0000313" key="1">
    <source>
        <dbReference type="EMBL" id="KAJ5355545.1"/>
    </source>
</evidence>
<sequence length="417" mass="43198">MPRLSSVVYAAGCIAGLVGQISALPGRPSVSVGLRGSSISPTTIGSSSTAPSSSVTSWSATATATEAAITISSTTSIVSDVYITATATDENAVVVEATGVAYLTDVTIYKTGDSSDDDDSSFTILNAAVGVKTYGTLYMYSSTIATDGGSANGLHTYEDGADVYLYDVTVSASGDGAHGISTAGGYIYGENLVITTEDQRGSAIATDNGGGTIVVDTATVYTYGSKSALVYSTGNITVSSLTGSASVAPACVIDDSNSFTLVDPDISSGTEEYGVFQIVSTGSTNSDVAYAYVTGGSIAEIYGTYGLIDVGNIEAIVFLDDVSVTTESPRIYLPRLHSSRTTVPNLTIHPKGLRSRLLPKMDHLILTTRILLVLKSLLPRLATPDLAIIDTSILKTAKVRVFIRNRAFLKSKPLSTL</sequence>
<reference evidence="1" key="1">
    <citation type="submission" date="2022-11" db="EMBL/GenBank/DDBJ databases">
        <authorList>
            <person name="Petersen C."/>
        </authorList>
    </citation>
    <scope>NUCLEOTIDE SEQUENCE</scope>
    <source>
        <strain evidence="1">IBT 29864</strain>
    </source>
</reference>
<keyword evidence="2" id="KW-1185">Reference proteome</keyword>
<reference evidence="1" key="2">
    <citation type="journal article" date="2023" name="IMA Fungus">
        <title>Comparative genomic study of the Penicillium genus elucidates a diverse pangenome and 15 lateral gene transfer events.</title>
        <authorList>
            <person name="Petersen C."/>
            <person name="Sorensen T."/>
            <person name="Nielsen M.R."/>
            <person name="Sondergaard T.E."/>
            <person name="Sorensen J.L."/>
            <person name="Fitzpatrick D.A."/>
            <person name="Frisvad J.C."/>
            <person name="Nielsen K.L."/>
        </authorList>
    </citation>
    <scope>NUCLEOTIDE SEQUENCE</scope>
    <source>
        <strain evidence="1">IBT 29864</strain>
    </source>
</reference>
<dbReference type="EMBL" id="JAPZBS010000010">
    <property type="protein sequence ID" value="KAJ5355545.1"/>
    <property type="molecule type" value="Genomic_DNA"/>
</dbReference>